<dbReference type="Gene3D" id="3.80.30.20">
    <property type="entry name" value="tm_1862 like domain"/>
    <property type="match status" value="1"/>
</dbReference>
<name>A0A3A5KBR8_9HYPH</name>
<dbReference type="GO" id="GO:0046872">
    <property type="term" value="F:metal ion binding"/>
    <property type="evidence" value="ECO:0007669"/>
    <property type="project" value="UniProtKB-KW"/>
</dbReference>
<evidence type="ECO:0000313" key="7">
    <source>
        <dbReference type="EMBL" id="RJT32605.1"/>
    </source>
</evidence>
<dbReference type="EMBL" id="QZWZ01000026">
    <property type="protein sequence ID" value="RJT32605.1"/>
    <property type="molecule type" value="Genomic_DNA"/>
</dbReference>
<evidence type="ECO:0000256" key="1">
    <source>
        <dbReference type="ARBA" id="ARBA00001966"/>
    </source>
</evidence>
<dbReference type="Pfam" id="PF04055">
    <property type="entry name" value="Radical_SAM"/>
    <property type="match status" value="1"/>
</dbReference>
<evidence type="ECO:0000313" key="8">
    <source>
        <dbReference type="Proteomes" id="UP000272706"/>
    </source>
</evidence>
<dbReference type="CDD" id="cd01335">
    <property type="entry name" value="Radical_SAM"/>
    <property type="match status" value="1"/>
</dbReference>
<comment type="cofactor">
    <cofactor evidence="1">
        <name>[4Fe-4S] cluster</name>
        <dbReference type="ChEBI" id="CHEBI:49883"/>
    </cofactor>
</comment>
<dbReference type="GO" id="GO:0003824">
    <property type="term" value="F:catalytic activity"/>
    <property type="evidence" value="ECO:0007669"/>
    <property type="project" value="InterPro"/>
</dbReference>
<protein>
    <submittedName>
        <fullName evidence="7">Radical SAM protein</fullName>
    </submittedName>
</protein>
<evidence type="ECO:0000256" key="2">
    <source>
        <dbReference type="ARBA" id="ARBA00022691"/>
    </source>
</evidence>
<dbReference type="SMART" id="SM00729">
    <property type="entry name" value="Elp3"/>
    <property type="match status" value="1"/>
</dbReference>
<dbReference type="SFLD" id="SFLDS00029">
    <property type="entry name" value="Radical_SAM"/>
    <property type="match status" value="1"/>
</dbReference>
<dbReference type="InterPro" id="IPR006638">
    <property type="entry name" value="Elp3/MiaA/NifB-like_rSAM"/>
</dbReference>
<proteinExistence type="predicted"/>
<keyword evidence="2" id="KW-0949">S-adenosyl-L-methionine</keyword>
<dbReference type="SFLD" id="SFLDG01082">
    <property type="entry name" value="B12-binding_domain_containing"/>
    <property type="match status" value="1"/>
</dbReference>
<keyword evidence="5" id="KW-0411">Iron-sulfur</keyword>
<dbReference type="PROSITE" id="PS51918">
    <property type="entry name" value="RADICAL_SAM"/>
    <property type="match status" value="1"/>
</dbReference>
<sequence length="508" mass="55379">MIPPDVLVIAPFRQPTFRFGIAADYKHQEPWDSPPFLMAGAVEAAGFSARLLQLINIFPGYSEEAHGAILSQLLRASHAEVVLFVADHFIASRSTAALYGMRQVVAHMAHSGMRPLFGATGRIATALGRRLFELCPDLNFLVAGEAESVIGDVLGPAVRRDLEAMAAHPNVLVNGWGTRSHAEAAFLSDPNAAALPAYHLAGDMMRAFERIFGAPPQNIPFSIRTSLGCRLQCRFCAGVPNWNRYRLKSPERVETEIDLLTKHCGAFARLSFLEDELFTVDDAHVDAVCALLQRRALVLDGVYTHSAFLTGRSAAALATVTRHVYFGLDSADDAILKHMKKGQRFENALAAIELAEKAGLAVALEWIIGSPGETRDNLIHSLNMIYNLLATGTVDNINTYVYCPHPGTAFAEAAEEYGIEVLSGLDWIQESGGFPAARTQTLTRNEIFTAYLMSQLVILEAKDARHKIGPARKVSSANYPYMRRLLGLIAEADVAAEHDRALVTAVSS</sequence>
<evidence type="ECO:0000256" key="3">
    <source>
        <dbReference type="ARBA" id="ARBA00022723"/>
    </source>
</evidence>
<keyword evidence="3" id="KW-0479">Metal-binding</keyword>
<dbReference type="InterPro" id="IPR051198">
    <property type="entry name" value="BchE-like"/>
</dbReference>
<reference evidence="7 8" key="1">
    <citation type="submission" date="2018-09" db="EMBL/GenBank/DDBJ databases">
        <title>Mesorhizobium carmichaelinearum sp. nov. isolated from Carmichaelinea spp. root nodules in New Zealand.</title>
        <authorList>
            <person name="De Meyer S.E."/>
        </authorList>
    </citation>
    <scope>NUCLEOTIDE SEQUENCE [LARGE SCALE GENOMIC DNA]</scope>
    <source>
        <strain evidence="7 8">ICMP19557</strain>
    </source>
</reference>
<accession>A0A3A5KBR8</accession>
<keyword evidence="8" id="KW-1185">Reference proteome</keyword>
<dbReference type="PANTHER" id="PTHR43409">
    <property type="entry name" value="ANAEROBIC MAGNESIUM-PROTOPORPHYRIN IX MONOMETHYL ESTER CYCLASE-RELATED"/>
    <property type="match status" value="1"/>
</dbReference>
<dbReference type="AlphaFoldDB" id="A0A3A5KBR8"/>
<keyword evidence="4" id="KW-0408">Iron</keyword>
<dbReference type="OrthoDB" id="9805215at2"/>
<dbReference type="InterPro" id="IPR023404">
    <property type="entry name" value="rSAM_horseshoe"/>
</dbReference>
<evidence type="ECO:0000256" key="5">
    <source>
        <dbReference type="ARBA" id="ARBA00023014"/>
    </source>
</evidence>
<organism evidence="7 8">
    <name type="scientific">Mesorhizobium waimense</name>
    <dbReference type="NCBI Taxonomy" id="1300307"/>
    <lineage>
        <taxon>Bacteria</taxon>
        <taxon>Pseudomonadati</taxon>
        <taxon>Pseudomonadota</taxon>
        <taxon>Alphaproteobacteria</taxon>
        <taxon>Hyphomicrobiales</taxon>
        <taxon>Phyllobacteriaceae</taxon>
        <taxon>Mesorhizobium</taxon>
    </lineage>
</organism>
<dbReference type="GO" id="GO:0051536">
    <property type="term" value="F:iron-sulfur cluster binding"/>
    <property type="evidence" value="ECO:0007669"/>
    <property type="project" value="UniProtKB-KW"/>
</dbReference>
<gene>
    <name evidence="7" type="ORF">D3227_26670</name>
</gene>
<dbReference type="InterPro" id="IPR058240">
    <property type="entry name" value="rSAM_sf"/>
</dbReference>
<evidence type="ECO:0000256" key="4">
    <source>
        <dbReference type="ARBA" id="ARBA00023004"/>
    </source>
</evidence>
<feature type="domain" description="Radical SAM core" evidence="6">
    <location>
        <begin position="215"/>
        <end position="435"/>
    </location>
</feature>
<dbReference type="InterPro" id="IPR007197">
    <property type="entry name" value="rSAM"/>
</dbReference>
<dbReference type="SUPFAM" id="SSF102114">
    <property type="entry name" value="Radical SAM enzymes"/>
    <property type="match status" value="1"/>
</dbReference>
<comment type="caution">
    <text evidence="7">The sequence shown here is derived from an EMBL/GenBank/DDBJ whole genome shotgun (WGS) entry which is preliminary data.</text>
</comment>
<evidence type="ECO:0000259" key="6">
    <source>
        <dbReference type="PROSITE" id="PS51918"/>
    </source>
</evidence>
<dbReference type="RefSeq" id="WP_120017255.1">
    <property type="nucleotide sequence ID" value="NZ_QZWZ01000026.1"/>
</dbReference>
<dbReference type="Proteomes" id="UP000272706">
    <property type="component" value="Unassembled WGS sequence"/>
</dbReference>